<evidence type="ECO:0000259" key="7">
    <source>
        <dbReference type="Pfam" id="PF07992"/>
    </source>
</evidence>
<dbReference type="AlphaFoldDB" id="A0A6H9UNY7"/>
<dbReference type="GO" id="GO:0050660">
    <property type="term" value="F:flavin adenine dinucleotide binding"/>
    <property type="evidence" value="ECO:0007669"/>
    <property type="project" value="TreeGrafter"/>
</dbReference>
<dbReference type="Proteomes" id="UP000442707">
    <property type="component" value="Unassembled WGS sequence"/>
</dbReference>
<name>A0A6H9UNY7_9ACTN</name>
<dbReference type="RefSeq" id="WP_150958862.1">
    <property type="nucleotide sequence ID" value="NZ_VZRB01000071.1"/>
</dbReference>
<keyword evidence="9" id="KW-1185">Reference proteome</keyword>
<dbReference type="Pfam" id="PF02852">
    <property type="entry name" value="Pyr_redox_dim"/>
    <property type="match status" value="1"/>
</dbReference>
<proteinExistence type="inferred from homology"/>
<feature type="binding site" evidence="4">
    <location>
        <begin position="143"/>
        <end position="145"/>
    </location>
    <ligand>
        <name>FAD</name>
        <dbReference type="ChEBI" id="CHEBI:57692"/>
    </ligand>
</feature>
<evidence type="ECO:0000256" key="2">
    <source>
        <dbReference type="ARBA" id="ARBA00022630"/>
    </source>
</evidence>
<feature type="binding site" evidence="4">
    <location>
        <position position="267"/>
    </location>
    <ligand>
        <name>NAD(+)</name>
        <dbReference type="ChEBI" id="CHEBI:57540"/>
    </ligand>
</feature>
<keyword evidence="4" id="KW-0547">Nucleotide-binding</keyword>
<dbReference type="EMBL" id="VZRB01000071">
    <property type="protein sequence ID" value="KAB1139167.1"/>
    <property type="molecule type" value="Genomic_DNA"/>
</dbReference>
<evidence type="ECO:0000313" key="8">
    <source>
        <dbReference type="EMBL" id="KAB1139167.1"/>
    </source>
</evidence>
<dbReference type="InterPro" id="IPR001100">
    <property type="entry name" value="Pyr_nuc-diS_OxRdtase"/>
</dbReference>
<evidence type="ECO:0000256" key="3">
    <source>
        <dbReference type="ARBA" id="ARBA00022827"/>
    </source>
</evidence>
<feature type="domain" description="FAD/NAD(P)-binding" evidence="7">
    <location>
        <begin position="9"/>
        <end position="321"/>
    </location>
</feature>
<sequence>MAHVPHEVDAVVIGMGVGGEHAAERLAEEGLDVVGVEAELVGGECPYWACVPSKMMIRAGNLLAEARRVPGMAGDSQVVADFAPVAARIREEATDDWNDQVAVDRFTRKGGHFVRGRARLAGPGRVEADGQAFHVRRAVVVATGSRPQIPPVPGLEATPYWTNRQAVSVKEPPASLLVLGGGAIGVELAQAFARFGTAVTLVEAMERLLPEEEPTVGALLADVLEEEGITVRTAARATGVRHADDAFRLTLEGGQEITGQHLLVATGRQPHLAGFGLESVGLDPQARALAVDGQMRAAAGVWGVGDVTGRGLFTHVAMYQAEVAVRDILGRPGPDADYRALPRVTFTDPEVGSVGLTEHAAREQGLRARTGTARVPSSARGWIHKAGNDGLIKLVEDADRGVLIGATSVGPAGGEVLYGLAVAIQMEIPVDRLRHMMFAYPTFHRAVEDALADLGHGD</sequence>
<feature type="domain" description="Pyridine nucleotide-disulphide oxidoreductase dimerisation" evidence="6">
    <location>
        <begin position="342"/>
        <end position="450"/>
    </location>
</feature>
<feature type="binding site" evidence="4">
    <location>
        <position position="306"/>
    </location>
    <ligand>
        <name>FAD</name>
        <dbReference type="ChEBI" id="CHEBI:57692"/>
    </ligand>
</feature>
<dbReference type="PRINTS" id="PR00411">
    <property type="entry name" value="PNDRDTASEI"/>
</dbReference>
<comment type="similarity">
    <text evidence="1">Belongs to the class-I pyridine nucleotide-disulfide oxidoreductase family.</text>
</comment>
<dbReference type="InterPro" id="IPR004099">
    <property type="entry name" value="Pyr_nucl-diS_OxRdtase_dimer"/>
</dbReference>
<comment type="cofactor">
    <cofactor evidence="4">
        <name>FAD</name>
        <dbReference type="ChEBI" id="CHEBI:57692"/>
    </cofactor>
    <text evidence="4">Binds 1 FAD per subunit.</text>
</comment>
<dbReference type="GO" id="GO:0003955">
    <property type="term" value="F:NAD(P)H dehydrogenase (quinone) activity"/>
    <property type="evidence" value="ECO:0007669"/>
    <property type="project" value="TreeGrafter"/>
</dbReference>
<feature type="binding site" evidence="4">
    <location>
        <position position="203"/>
    </location>
    <ligand>
        <name>NAD(+)</name>
        <dbReference type="ChEBI" id="CHEBI:57540"/>
    </ligand>
</feature>
<feature type="binding site" evidence="4">
    <location>
        <begin position="180"/>
        <end position="187"/>
    </location>
    <ligand>
        <name>NAD(+)</name>
        <dbReference type="ChEBI" id="CHEBI:57540"/>
    </ligand>
</feature>
<keyword evidence="4" id="KW-0520">NAD</keyword>
<gene>
    <name evidence="8" type="ORF">F7R91_40975</name>
</gene>
<dbReference type="PRINTS" id="PR00368">
    <property type="entry name" value="FADPNR"/>
</dbReference>
<dbReference type="PIRSF" id="PIRSF000350">
    <property type="entry name" value="Mercury_reductase_MerA"/>
    <property type="match status" value="1"/>
</dbReference>
<dbReference type="Gene3D" id="3.30.390.30">
    <property type="match status" value="1"/>
</dbReference>
<dbReference type="PANTHER" id="PTHR43014:SF2">
    <property type="entry name" value="MERCURIC REDUCTASE"/>
    <property type="match status" value="1"/>
</dbReference>
<evidence type="ECO:0000259" key="6">
    <source>
        <dbReference type="Pfam" id="PF02852"/>
    </source>
</evidence>
<keyword evidence="2" id="KW-0285">Flavoprotein</keyword>
<dbReference type="Gene3D" id="3.50.50.60">
    <property type="entry name" value="FAD/NAD(P)-binding domain"/>
    <property type="match status" value="2"/>
</dbReference>
<dbReference type="PANTHER" id="PTHR43014">
    <property type="entry name" value="MERCURIC REDUCTASE"/>
    <property type="match status" value="1"/>
</dbReference>
<organism evidence="8 9">
    <name type="scientific">Streptomyces luteolifulvus</name>
    <dbReference type="NCBI Taxonomy" id="2615112"/>
    <lineage>
        <taxon>Bacteria</taxon>
        <taxon>Bacillati</taxon>
        <taxon>Actinomycetota</taxon>
        <taxon>Actinomycetes</taxon>
        <taxon>Kitasatosporales</taxon>
        <taxon>Streptomycetaceae</taxon>
        <taxon>Streptomyces</taxon>
    </lineage>
</organism>
<evidence type="ECO:0000256" key="1">
    <source>
        <dbReference type="ARBA" id="ARBA00007532"/>
    </source>
</evidence>
<feature type="disulfide bond" description="Redox-active" evidence="5">
    <location>
        <begin position="45"/>
        <end position="50"/>
    </location>
</feature>
<dbReference type="SUPFAM" id="SSF55424">
    <property type="entry name" value="FAD/NAD-linked reductases, dimerisation (C-terminal) domain"/>
    <property type="match status" value="1"/>
</dbReference>
<evidence type="ECO:0000313" key="9">
    <source>
        <dbReference type="Proteomes" id="UP000442707"/>
    </source>
</evidence>
<dbReference type="Pfam" id="PF07992">
    <property type="entry name" value="Pyr_redox_2"/>
    <property type="match status" value="1"/>
</dbReference>
<protein>
    <submittedName>
        <fullName evidence="8">NAD(P)/FAD-dependent oxidoreductase</fullName>
    </submittedName>
</protein>
<keyword evidence="3 4" id="KW-0274">FAD</keyword>
<evidence type="ECO:0000256" key="4">
    <source>
        <dbReference type="PIRSR" id="PIRSR000350-3"/>
    </source>
</evidence>
<comment type="caution">
    <text evidence="8">The sequence shown here is derived from an EMBL/GenBank/DDBJ whole genome shotgun (WGS) entry which is preliminary data.</text>
</comment>
<dbReference type="InterPro" id="IPR036188">
    <property type="entry name" value="FAD/NAD-bd_sf"/>
</dbReference>
<dbReference type="InterPro" id="IPR023753">
    <property type="entry name" value="FAD/NAD-binding_dom"/>
</dbReference>
<reference evidence="8 9" key="1">
    <citation type="submission" date="2019-09" db="EMBL/GenBank/DDBJ databases">
        <title>Screening of Novel Bioactive Compounds from Soil-Associated.</title>
        <authorList>
            <person name="Zhao S."/>
        </authorList>
    </citation>
    <scope>NUCLEOTIDE SEQUENCE [LARGE SCALE GENOMIC DNA]</scope>
    <source>
        <strain evidence="8 9">HIT-DPA4</strain>
    </source>
</reference>
<accession>A0A6H9UNY7</accession>
<evidence type="ECO:0000256" key="5">
    <source>
        <dbReference type="PIRSR" id="PIRSR000350-4"/>
    </source>
</evidence>
<feature type="binding site" evidence="4">
    <location>
        <position position="54"/>
    </location>
    <ligand>
        <name>FAD</name>
        <dbReference type="ChEBI" id="CHEBI:57692"/>
    </ligand>
</feature>
<dbReference type="InterPro" id="IPR016156">
    <property type="entry name" value="FAD/NAD-linked_Rdtase_dimer_sf"/>
</dbReference>
<dbReference type="SUPFAM" id="SSF51905">
    <property type="entry name" value="FAD/NAD(P)-binding domain"/>
    <property type="match status" value="1"/>
</dbReference>